<dbReference type="PANTHER" id="PTHR23220">
    <property type="entry name" value="INTEGRIN ALPHA"/>
    <property type="match status" value="1"/>
</dbReference>
<organism evidence="3 4">
    <name type="scientific">Aquarana catesbeiana</name>
    <name type="common">American bullfrog</name>
    <name type="synonym">Rana catesbeiana</name>
    <dbReference type="NCBI Taxonomy" id="8400"/>
    <lineage>
        <taxon>Eukaryota</taxon>
        <taxon>Metazoa</taxon>
        <taxon>Chordata</taxon>
        <taxon>Craniata</taxon>
        <taxon>Vertebrata</taxon>
        <taxon>Euteleostomi</taxon>
        <taxon>Amphibia</taxon>
        <taxon>Batrachia</taxon>
        <taxon>Anura</taxon>
        <taxon>Neobatrachia</taxon>
        <taxon>Ranoidea</taxon>
        <taxon>Ranidae</taxon>
        <taxon>Aquarana</taxon>
    </lineage>
</organism>
<dbReference type="GO" id="GO:0005178">
    <property type="term" value="F:integrin binding"/>
    <property type="evidence" value="ECO:0007669"/>
    <property type="project" value="TreeGrafter"/>
</dbReference>
<dbReference type="AlphaFoldDB" id="A0A2G9RHI1"/>
<evidence type="ECO:0008006" key="5">
    <source>
        <dbReference type="Google" id="ProtNLM"/>
    </source>
</evidence>
<keyword evidence="2" id="KW-0812">Transmembrane</keyword>
<dbReference type="GO" id="GO:0008305">
    <property type="term" value="C:integrin complex"/>
    <property type="evidence" value="ECO:0007669"/>
    <property type="project" value="TreeGrafter"/>
</dbReference>
<dbReference type="GO" id="GO:0009897">
    <property type="term" value="C:external side of plasma membrane"/>
    <property type="evidence" value="ECO:0007669"/>
    <property type="project" value="TreeGrafter"/>
</dbReference>
<dbReference type="OrthoDB" id="9428613at2759"/>
<feature type="region of interest" description="Disordered" evidence="1">
    <location>
        <begin position="81"/>
        <end position="104"/>
    </location>
</feature>
<keyword evidence="4" id="KW-1185">Reference proteome</keyword>
<evidence type="ECO:0000256" key="1">
    <source>
        <dbReference type="SAM" id="MobiDB-lite"/>
    </source>
</evidence>
<keyword evidence="2" id="KW-1133">Transmembrane helix</keyword>
<evidence type="ECO:0000256" key="2">
    <source>
        <dbReference type="SAM" id="Phobius"/>
    </source>
</evidence>
<evidence type="ECO:0000313" key="4">
    <source>
        <dbReference type="Proteomes" id="UP000228934"/>
    </source>
</evidence>
<feature type="non-terminal residue" evidence="3">
    <location>
        <position position="1"/>
    </location>
</feature>
<dbReference type="GO" id="GO:0033627">
    <property type="term" value="P:cell adhesion mediated by integrin"/>
    <property type="evidence" value="ECO:0007669"/>
    <property type="project" value="TreeGrafter"/>
</dbReference>
<dbReference type="InterPro" id="IPR018184">
    <property type="entry name" value="Integrin_alpha_C_CS"/>
</dbReference>
<dbReference type="GO" id="GO:0098609">
    <property type="term" value="P:cell-cell adhesion"/>
    <property type="evidence" value="ECO:0007669"/>
    <property type="project" value="TreeGrafter"/>
</dbReference>
<proteinExistence type="predicted"/>
<name>A0A2G9RHI1_AQUCT</name>
<protein>
    <recommendedName>
        <fullName evidence="5">Integrin alpha-2 domain-containing protein</fullName>
    </recommendedName>
</protein>
<dbReference type="FunFam" id="1.20.5.930:FF:000004">
    <property type="entry name" value="Integrin subunit alpha M"/>
    <property type="match status" value="1"/>
</dbReference>
<dbReference type="Proteomes" id="UP000228934">
    <property type="component" value="Unassembled WGS sequence"/>
</dbReference>
<feature type="transmembrane region" description="Helical" evidence="2">
    <location>
        <begin position="44"/>
        <end position="67"/>
    </location>
</feature>
<accession>A0A2G9RHI1</accession>
<evidence type="ECO:0000313" key="3">
    <source>
        <dbReference type="EMBL" id="PIO27349.1"/>
    </source>
</evidence>
<dbReference type="Gene3D" id="1.20.5.930">
    <property type="entry name" value="Bicelle-embedded integrin alpha(iib) transmembrane segment"/>
    <property type="match status" value="1"/>
</dbReference>
<keyword evidence="2" id="KW-0472">Membrane</keyword>
<reference evidence="4" key="1">
    <citation type="journal article" date="2017" name="Nat. Commun.">
        <title>The North American bullfrog draft genome provides insight into hormonal regulation of long noncoding RNA.</title>
        <authorList>
            <person name="Hammond S.A."/>
            <person name="Warren R.L."/>
            <person name="Vandervalk B.P."/>
            <person name="Kucuk E."/>
            <person name="Khan H."/>
            <person name="Gibb E.A."/>
            <person name="Pandoh P."/>
            <person name="Kirk H."/>
            <person name="Zhao Y."/>
            <person name="Jones M."/>
            <person name="Mungall A.J."/>
            <person name="Coope R."/>
            <person name="Pleasance S."/>
            <person name="Moore R.A."/>
            <person name="Holt R.A."/>
            <person name="Round J.M."/>
            <person name="Ohora S."/>
            <person name="Walle B.V."/>
            <person name="Veldhoen N."/>
            <person name="Helbing C.C."/>
            <person name="Birol I."/>
        </authorList>
    </citation>
    <scope>NUCLEOTIDE SEQUENCE [LARGE SCALE GENOMIC DNA]</scope>
</reference>
<dbReference type="PROSITE" id="PS00242">
    <property type="entry name" value="INTEGRIN_ALPHA"/>
    <property type="match status" value="1"/>
</dbReference>
<sequence length="104" mass="11765">TERNKISLQSWAEIVYDTRTYHQSQNFTRTQAQTVLEIPTKYNYVPIIIGSSVGGLVLLALITAGLYKLGFFKRQYKNMLENPTGGQAENDEAPLEPQNVEETN</sequence>
<dbReference type="GO" id="GO:0007229">
    <property type="term" value="P:integrin-mediated signaling pathway"/>
    <property type="evidence" value="ECO:0007669"/>
    <property type="project" value="TreeGrafter"/>
</dbReference>
<gene>
    <name evidence="3" type="ORF">AB205_0137480</name>
</gene>
<dbReference type="EMBL" id="KV939429">
    <property type="protein sequence ID" value="PIO27349.1"/>
    <property type="molecule type" value="Genomic_DNA"/>
</dbReference>
<dbReference type="PANTHER" id="PTHR23220:SF118">
    <property type="entry name" value="INTEGRIN ALPHA-X"/>
    <property type="match status" value="1"/>
</dbReference>
<dbReference type="Gene3D" id="2.60.40.1530">
    <property type="entry name" value="ntegrin, alpha v. Chain A, domain 4"/>
    <property type="match status" value="1"/>
</dbReference>
<dbReference type="GO" id="GO:0007160">
    <property type="term" value="P:cell-matrix adhesion"/>
    <property type="evidence" value="ECO:0007669"/>
    <property type="project" value="TreeGrafter"/>
</dbReference>
<dbReference type="Pfam" id="PF00357">
    <property type="entry name" value="Integrin_alpha"/>
    <property type="match status" value="1"/>
</dbReference>